<organism evidence="2 3">
    <name type="scientific">Candidatus Kerfeldbacteria bacterium CG08_land_8_20_14_0_20_40_16</name>
    <dbReference type="NCBI Taxonomy" id="2014244"/>
    <lineage>
        <taxon>Bacteria</taxon>
        <taxon>Candidatus Kerfeldiibacteriota</taxon>
    </lineage>
</organism>
<protein>
    <submittedName>
        <fullName evidence="2">Uncharacterized protein</fullName>
    </submittedName>
</protein>
<dbReference type="EMBL" id="PEXU01000061">
    <property type="protein sequence ID" value="PIS42035.1"/>
    <property type="molecule type" value="Genomic_DNA"/>
</dbReference>
<accession>A0A2H0YU62</accession>
<keyword evidence="1" id="KW-0472">Membrane</keyword>
<feature type="transmembrane region" description="Helical" evidence="1">
    <location>
        <begin position="74"/>
        <end position="92"/>
    </location>
</feature>
<keyword evidence="1" id="KW-1133">Transmembrane helix</keyword>
<proteinExistence type="predicted"/>
<reference evidence="2 3" key="1">
    <citation type="submission" date="2017-09" db="EMBL/GenBank/DDBJ databases">
        <title>Depth-based differentiation of microbial function through sediment-hosted aquifers and enrichment of novel symbionts in the deep terrestrial subsurface.</title>
        <authorList>
            <person name="Probst A.J."/>
            <person name="Ladd B."/>
            <person name="Jarett J.K."/>
            <person name="Geller-Mcgrath D.E."/>
            <person name="Sieber C.M."/>
            <person name="Emerson J.B."/>
            <person name="Anantharaman K."/>
            <person name="Thomas B.C."/>
            <person name="Malmstrom R."/>
            <person name="Stieglmeier M."/>
            <person name="Klingl A."/>
            <person name="Woyke T."/>
            <person name="Ryan C.M."/>
            <person name="Banfield J.F."/>
        </authorList>
    </citation>
    <scope>NUCLEOTIDE SEQUENCE [LARGE SCALE GENOMIC DNA]</scope>
    <source>
        <strain evidence="2">CG08_land_8_20_14_0_20_40_16</strain>
    </source>
</reference>
<dbReference type="AlphaFoldDB" id="A0A2H0YU62"/>
<feature type="transmembrane region" description="Helical" evidence="1">
    <location>
        <begin position="12"/>
        <end position="32"/>
    </location>
</feature>
<comment type="caution">
    <text evidence="2">The sequence shown here is derived from an EMBL/GenBank/DDBJ whole genome shotgun (WGS) entry which is preliminary data.</text>
</comment>
<keyword evidence="1" id="KW-0812">Transmembrane</keyword>
<evidence type="ECO:0000256" key="1">
    <source>
        <dbReference type="SAM" id="Phobius"/>
    </source>
</evidence>
<evidence type="ECO:0000313" key="2">
    <source>
        <dbReference type="EMBL" id="PIS42035.1"/>
    </source>
</evidence>
<name>A0A2H0YU62_9BACT</name>
<gene>
    <name evidence="2" type="ORF">COT24_05585</name>
</gene>
<dbReference type="Proteomes" id="UP000231542">
    <property type="component" value="Unassembled WGS sequence"/>
</dbReference>
<feature type="transmembrane region" description="Helical" evidence="1">
    <location>
        <begin position="44"/>
        <end position="67"/>
    </location>
</feature>
<sequence>MPHTKIGKWSVGLIGAFFVLLLGFYLFVSAGQRGGNAFFSESSLTILLLLAFACGVAGFVIGIVAIAKQKERAMLVYSSVVIGALVTLWIASETFFPH</sequence>
<evidence type="ECO:0000313" key="3">
    <source>
        <dbReference type="Proteomes" id="UP000231542"/>
    </source>
</evidence>